<gene>
    <name evidence="5" type="ORF">M3P05_04155</name>
</gene>
<organism evidence="5 6">
    <name type="scientific">Parendozoicomonas callyspongiae</name>
    <dbReference type="NCBI Taxonomy" id="2942213"/>
    <lineage>
        <taxon>Bacteria</taxon>
        <taxon>Pseudomonadati</taxon>
        <taxon>Pseudomonadota</taxon>
        <taxon>Gammaproteobacteria</taxon>
        <taxon>Oceanospirillales</taxon>
        <taxon>Endozoicomonadaceae</taxon>
        <taxon>Parendozoicomonas</taxon>
    </lineage>
</organism>
<feature type="domain" description="ABC transporter" evidence="4">
    <location>
        <begin position="12"/>
        <end position="247"/>
    </location>
</feature>
<dbReference type="PANTHER" id="PTHR43023:SF3">
    <property type="entry name" value="PROTEIN TRIGALACTOSYLDIACYLGLYCEROL 3, CHLOROPLASTIC"/>
    <property type="match status" value="1"/>
</dbReference>
<evidence type="ECO:0000256" key="2">
    <source>
        <dbReference type="ARBA" id="ARBA00022741"/>
    </source>
</evidence>
<protein>
    <submittedName>
        <fullName evidence="5">ATP-binding cassette domain-containing protein</fullName>
    </submittedName>
</protein>
<dbReference type="PROSITE" id="PS00211">
    <property type="entry name" value="ABC_TRANSPORTER_1"/>
    <property type="match status" value="1"/>
</dbReference>
<dbReference type="InterPro" id="IPR003439">
    <property type="entry name" value="ABC_transporter-like_ATP-bd"/>
</dbReference>
<comment type="caution">
    <text evidence="5">The sequence shown here is derived from an EMBL/GenBank/DDBJ whole genome shotgun (WGS) entry which is preliminary data.</text>
</comment>
<sequence>MDAPKTIEFPVIETRALTMRYGDRLIQKNLNFKVNQGDIFVIMGGSGCGKSTLLKHLIGLNSPAEGDIVYNGESYISADEQSRQQMRQRWGITFQSGALFSDMTLAENVALPLRHAGAHRSEIRDIVHYKLSLVGLGGYEDYFPSQISGGMCKRAGLARAIALDPEILFFDEPSAGLDPLSARRLDDLILHLRDSIGTTVVIVTHELASMFAIASNGIFLDAVTKTALDHGDPNWLKEHSREAIVRSFLARGETEGSQL</sequence>
<dbReference type="PROSITE" id="PS50893">
    <property type="entry name" value="ABC_TRANSPORTER_2"/>
    <property type="match status" value="1"/>
</dbReference>
<evidence type="ECO:0000256" key="1">
    <source>
        <dbReference type="ARBA" id="ARBA00022448"/>
    </source>
</evidence>
<dbReference type="GO" id="GO:0005524">
    <property type="term" value="F:ATP binding"/>
    <property type="evidence" value="ECO:0007669"/>
    <property type="project" value="UniProtKB-KW"/>
</dbReference>
<dbReference type="Gene3D" id="3.40.50.300">
    <property type="entry name" value="P-loop containing nucleotide triphosphate hydrolases"/>
    <property type="match status" value="1"/>
</dbReference>
<dbReference type="InterPro" id="IPR027417">
    <property type="entry name" value="P-loop_NTPase"/>
</dbReference>
<dbReference type="SMART" id="SM00382">
    <property type="entry name" value="AAA"/>
    <property type="match status" value="1"/>
</dbReference>
<accession>A0ABT0PCM5</accession>
<dbReference type="SUPFAM" id="SSF52540">
    <property type="entry name" value="P-loop containing nucleoside triphosphate hydrolases"/>
    <property type="match status" value="1"/>
</dbReference>
<evidence type="ECO:0000313" key="6">
    <source>
        <dbReference type="Proteomes" id="UP001203338"/>
    </source>
</evidence>
<reference evidence="5 6" key="1">
    <citation type="submission" date="2022-05" db="EMBL/GenBank/DDBJ databases">
        <authorList>
            <person name="Park J.-S."/>
        </authorList>
    </citation>
    <scope>NUCLEOTIDE SEQUENCE [LARGE SCALE GENOMIC DNA]</scope>
    <source>
        <strain evidence="5 6">2012CJ34-2</strain>
    </source>
</reference>
<proteinExistence type="predicted"/>
<evidence type="ECO:0000256" key="3">
    <source>
        <dbReference type="ARBA" id="ARBA00022840"/>
    </source>
</evidence>
<dbReference type="InterPro" id="IPR017871">
    <property type="entry name" value="ABC_transporter-like_CS"/>
</dbReference>
<dbReference type="Proteomes" id="UP001203338">
    <property type="component" value="Unassembled WGS sequence"/>
</dbReference>
<evidence type="ECO:0000313" key="5">
    <source>
        <dbReference type="EMBL" id="MCL6269135.1"/>
    </source>
</evidence>
<dbReference type="Pfam" id="PF00005">
    <property type="entry name" value="ABC_tran"/>
    <property type="match status" value="1"/>
</dbReference>
<dbReference type="InterPro" id="IPR003593">
    <property type="entry name" value="AAA+_ATPase"/>
</dbReference>
<dbReference type="RefSeq" id="WP_249698034.1">
    <property type="nucleotide sequence ID" value="NZ_JAMFLX010000004.1"/>
</dbReference>
<keyword evidence="3 5" id="KW-0067">ATP-binding</keyword>
<keyword evidence="1" id="KW-0813">Transport</keyword>
<dbReference type="EMBL" id="JAMFLX010000004">
    <property type="protein sequence ID" value="MCL6269135.1"/>
    <property type="molecule type" value="Genomic_DNA"/>
</dbReference>
<name>A0ABT0PCM5_9GAMM</name>
<dbReference type="PANTHER" id="PTHR43023">
    <property type="entry name" value="PROTEIN TRIGALACTOSYLDIACYLGLYCEROL 3, CHLOROPLASTIC"/>
    <property type="match status" value="1"/>
</dbReference>
<keyword evidence="2" id="KW-0547">Nucleotide-binding</keyword>
<evidence type="ECO:0000259" key="4">
    <source>
        <dbReference type="PROSITE" id="PS50893"/>
    </source>
</evidence>
<keyword evidence="6" id="KW-1185">Reference proteome</keyword>